<reference evidence="1" key="1">
    <citation type="submission" date="2018-06" db="EMBL/GenBank/DDBJ databases">
        <authorList>
            <person name="Zhirakovskaya E."/>
        </authorList>
    </citation>
    <scope>NUCLEOTIDE SEQUENCE</scope>
</reference>
<evidence type="ECO:0000313" key="1">
    <source>
        <dbReference type="EMBL" id="VAW19417.1"/>
    </source>
</evidence>
<protein>
    <submittedName>
        <fullName evidence="1">Uncharacterized protein</fullName>
    </submittedName>
</protein>
<name>A0A3B0U166_9ZZZZ</name>
<proteinExistence type="predicted"/>
<gene>
    <name evidence="1" type="ORF">MNBD_ALPHA11-656</name>
</gene>
<sequence length="42" mass="4723">MQGVLEKLGAKFRFLYAYFAAIISNPYKMGPIKKEGLCSPLQ</sequence>
<accession>A0A3B0U166</accession>
<organism evidence="1">
    <name type="scientific">hydrothermal vent metagenome</name>
    <dbReference type="NCBI Taxonomy" id="652676"/>
    <lineage>
        <taxon>unclassified sequences</taxon>
        <taxon>metagenomes</taxon>
        <taxon>ecological metagenomes</taxon>
    </lineage>
</organism>
<dbReference type="AlphaFoldDB" id="A0A3B0U166"/>
<dbReference type="EMBL" id="UOEQ01000217">
    <property type="protein sequence ID" value="VAW19417.1"/>
    <property type="molecule type" value="Genomic_DNA"/>
</dbReference>